<evidence type="ECO:0000259" key="3">
    <source>
        <dbReference type="PROSITE" id="PS51186"/>
    </source>
</evidence>
<accession>A0A238H6K9</accession>
<dbReference type="InterPro" id="IPR016181">
    <property type="entry name" value="Acyl_CoA_acyltransferase"/>
</dbReference>
<dbReference type="InterPro" id="IPR050832">
    <property type="entry name" value="Bact_Acetyltransf"/>
</dbReference>
<dbReference type="InterPro" id="IPR000182">
    <property type="entry name" value="GNAT_dom"/>
</dbReference>
<dbReference type="Pfam" id="PF00583">
    <property type="entry name" value="Acetyltransf_1"/>
    <property type="match status" value="1"/>
</dbReference>
<dbReference type="AlphaFoldDB" id="A0A238H6K9"/>
<dbReference type="EMBL" id="FXAN01000061">
    <property type="protein sequence ID" value="SMG00785.1"/>
    <property type="molecule type" value="Genomic_DNA"/>
</dbReference>
<keyword evidence="2" id="KW-0012">Acyltransferase</keyword>
<protein>
    <submittedName>
        <fullName evidence="4">Probable acetyltransferase</fullName>
    </submittedName>
</protein>
<feature type="domain" description="N-acetyltransferase" evidence="3">
    <location>
        <begin position="3"/>
        <end position="141"/>
    </location>
</feature>
<reference evidence="4 5" key="1">
    <citation type="submission" date="2017-04" db="EMBL/GenBank/DDBJ databases">
        <authorList>
            <person name="Afonso C.L."/>
            <person name="Miller P.J."/>
            <person name="Scott M.A."/>
            <person name="Spackman E."/>
            <person name="Goraichik I."/>
            <person name="Dimitrov K.M."/>
            <person name="Suarez D.L."/>
            <person name="Swayne D.E."/>
        </authorList>
    </citation>
    <scope>NUCLEOTIDE SEQUENCE [LARGE SCALE GENOMIC DNA]</scope>
    <source>
        <strain evidence="4">LMG 28154</strain>
    </source>
</reference>
<gene>
    <name evidence="4" type="ORF">BSIN_0435</name>
</gene>
<dbReference type="SUPFAM" id="SSF55729">
    <property type="entry name" value="Acyl-CoA N-acyltransferases (Nat)"/>
    <property type="match status" value="1"/>
</dbReference>
<name>A0A238H6K9_9BURK</name>
<keyword evidence="1 4" id="KW-0808">Transferase</keyword>
<dbReference type="PANTHER" id="PTHR43877">
    <property type="entry name" value="AMINOALKYLPHOSPHONATE N-ACETYLTRANSFERASE-RELATED-RELATED"/>
    <property type="match status" value="1"/>
</dbReference>
<dbReference type="GO" id="GO:0016747">
    <property type="term" value="F:acyltransferase activity, transferring groups other than amino-acyl groups"/>
    <property type="evidence" value="ECO:0007669"/>
    <property type="project" value="InterPro"/>
</dbReference>
<organism evidence="4 5">
    <name type="scientific">Burkholderia singularis</name>
    <dbReference type="NCBI Taxonomy" id="1503053"/>
    <lineage>
        <taxon>Bacteria</taxon>
        <taxon>Pseudomonadati</taxon>
        <taxon>Pseudomonadota</taxon>
        <taxon>Betaproteobacteria</taxon>
        <taxon>Burkholderiales</taxon>
        <taxon>Burkholderiaceae</taxon>
        <taxon>Burkholderia</taxon>
        <taxon>pseudomallei group</taxon>
    </lineage>
</organism>
<dbReference type="CDD" id="cd04301">
    <property type="entry name" value="NAT_SF"/>
    <property type="match status" value="1"/>
</dbReference>
<evidence type="ECO:0000313" key="4">
    <source>
        <dbReference type="EMBL" id="SMG00785.1"/>
    </source>
</evidence>
<proteinExistence type="predicted"/>
<dbReference type="PROSITE" id="PS51186">
    <property type="entry name" value="GNAT"/>
    <property type="match status" value="1"/>
</dbReference>
<sequence>MGAAVRLADGSSAGLHARLLERLKCDAAEGGRPHDECTLEVAALVGADGIVAGGITGSLLYGRLYVDLIHVDECFRGRGLGERLLRHAEGWAREKGASHVWLHTYRFQAPGFYRRCGYAELATIGETHDPQAMTFFAKRIG</sequence>
<dbReference type="Proteomes" id="UP000198460">
    <property type="component" value="Unassembled WGS sequence"/>
</dbReference>
<evidence type="ECO:0000313" key="5">
    <source>
        <dbReference type="Proteomes" id="UP000198460"/>
    </source>
</evidence>
<evidence type="ECO:0000256" key="2">
    <source>
        <dbReference type="ARBA" id="ARBA00023315"/>
    </source>
</evidence>
<evidence type="ECO:0000256" key="1">
    <source>
        <dbReference type="ARBA" id="ARBA00022679"/>
    </source>
</evidence>
<dbReference type="Gene3D" id="3.40.630.30">
    <property type="match status" value="1"/>
</dbReference>